<reference evidence="2" key="1">
    <citation type="submission" date="2016-11" db="UniProtKB">
        <authorList>
            <consortium name="WormBaseParasite"/>
        </authorList>
    </citation>
    <scope>IDENTIFICATION</scope>
</reference>
<organism evidence="1 2">
    <name type="scientific">Bursaphelenchus xylophilus</name>
    <name type="common">Pinewood nematode worm</name>
    <name type="synonym">Aphelenchoides xylophilus</name>
    <dbReference type="NCBI Taxonomy" id="6326"/>
    <lineage>
        <taxon>Eukaryota</taxon>
        <taxon>Metazoa</taxon>
        <taxon>Ecdysozoa</taxon>
        <taxon>Nematoda</taxon>
        <taxon>Chromadorea</taxon>
        <taxon>Rhabditida</taxon>
        <taxon>Tylenchina</taxon>
        <taxon>Tylenchomorpha</taxon>
        <taxon>Aphelenchoidea</taxon>
        <taxon>Aphelenchoididae</taxon>
        <taxon>Bursaphelenchus</taxon>
    </lineage>
</organism>
<dbReference type="AlphaFoldDB" id="A0A1I7SPC7"/>
<sequence>GIRSSVPKSRRENRRGRKLVKKILCILNLRRKRLRKVMLSRREMVVRLQVQMKSSSKMKREVRVTRIGCTRTAKWEN</sequence>
<dbReference type="Proteomes" id="UP000095284">
    <property type="component" value="Unplaced"/>
</dbReference>
<evidence type="ECO:0000313" key="2">
    <source>
        <dbReference type="WBParaSite" id="BXY_1491900.1"/>
    </source>
</evidence>
<evidence type="ECO:0000313" key="1">
    <source>
        <dbReference type="Proteomes" id="UP000095284"/>
    </source>
</evidence>
<accession>A0A1I7SPC7</accession>
<dbReference type="WBParaSite" id="BXY_1491900.1">
    <property type="protein sequence ID" value="BXY_1491900.1"/>
    <property type="gene ID" value="BXY_1491900"/>
</dbReference>
<proteinExistence type="predicted"/>
<name>A0A1I7SPC7_BURXY</name>
<protein>
    <submittedName>
        <fullName evidence="2">Ovule protein</fullName>
    </submittedName>
</protein>